<dbReference type="InterPro" id="IPR019328">
    <property type="entry name" value="PIGH-H_dom"/>
</dbReference>
<comment type="similarity">
    <text evidence="2">Belongs to the PIGH family.</text>
</comment>
<reference evidence="5 6" key="1">
    <citation type="submission" date="2020-06" db="EMBL/GenBank/DDBJ databases">
        <authorList>
            <consortium name="Wellcome Sanger Institute Data Sharing"/>
        </authorList>
    </citation>
    <scope>NUCLEOTIDE SEQUENCE [LARGE SCALE GENOMIC DNA]</scope>
</reference>
<dbReference type="PANTHER" id="PTHR15231">
    <property type="entry name" value="PHOSPHATIDYLINOSITOL N-ACETYLGLUCOSAMINYLTRANSFERASE SUBUNIT H"/>
    <property type="match status" value="1"/>
</dbReference>
<dbReference type="GO" id="GO:0000506">
    <property type="term" value="C:glycosylphosphatidylinositol-N-acetylglucosaminyltransferase (GPI-GnT) complex"/>
    <property type="evidence" value="ECO:0007669"/>
    <property type="project" value="InterPro"/>
</dbReference>
<evidence type="ECO:0000256" key="1">
    <source>
        <dbReference type="ARBA" id="ARBA00004687"/>
    </source>
</evidence>
<dbReference type="AlphaFoldDB" id="A0AAY4AVF0"/>
<keyword evidence="3" id="KW-0472">Membrane</keyword>
<dbReference type="PANTHER" id="PTHR15231:SF1">
    <property type="entry name" value="PHOSPHATIDYLINOSITOL N-ACETYLGLUCOSAMINYLTRANSFERASE SUBUNIT H"/>
    <property type="match status" value="1"/>
</dbReference>
<proteinExistence type="inferred from homology"/>
<dbReference type="Pfam" id="PF10181">
    <property type="entry name" value="PIG-H"/>
    <property type="match status" value="1"/>
</dbReference>
<evidence type="ECO:0000313" key="5">
    <source>
        <dbReference type="Ensembl" id="ENSDCDP00010012768.1"/>
    </source>
</evidence>
<evidence type="ECO:0000256" key="3">
    <source>
        <dbReference type="SAM" id="Phobius"/>
    </source>
</evidence>
<evidence type="ECO:0000256" key="2">
    <source>
        <dbReference type="ARBA" id="ARBA00009610"/>
    </source>
</evidence>
<dbReference type="Ensembl" id="ENSDCDT00010013461.1">
    <property type="protein sequence ID" value="ENSDCDP00010012768.1"/>
    <property type="gene ID" value="ENSDCDG00010005811.1"/>
</dbReference>
<dbReference type="RefSeq" id="XP_028858604.1">
    <property type="nucleotide sequence ID" value="XM_029002771.1"/>
</dbReference>
<reference evidence="5" key="3">
    <citation type="submission" date="2025-09" db="UniProtKB">
        <authorList>
            <consortium name="Ensembl"/>
        </authorList>
    </citation>
    <scope>IDENTIFICATION</scope>
</reference>
<organism evidence="5 6">
    <name type="scientific">Denticeps clupeoides</name>
    <name type="common">denticle herring</name>
    <dbReference type="NCBI Taxonomy" id="299321"/>
    <lineage>
        <taxon>Eukaryota</taxon>
        <taxon>Metazoa</taxon>
        <taxon>Chordata</taxon>
        <taxon>Craniata</taxon>
        <taxon>Vertebrata</taxon>
        <taxon>Euteleostomi</taxon>
        <taxon>Actinopterygii</taxon>
        <taxon>Neopterygii</taxon>
        <taxon>Teleostei</taxon>
        <taxon>Clupei</taxon>
        <taxon>Clupeiformes</taxon>
        <taxon>Denticipitoidei</taxon>
        <taxon>Denticipitidae</taxon>
        <taxon>Denticeps</taxon>
    </lineage>
</organism>
<feature type="domain" description="Phosphatidylinositol N-acetylglucosaminyltransferase subunit H conserved" evidence="4">
    <location>
        <begin position="88"/>
        <end position="149"/>
    </location>
</feature>
<dbReference type="Proteomes" id="UP000694580">
    <property type="component" value="Chromosome 14"/>
</dbReference>
<sequence length="180" mass="19910">MADDSLTDIYGNRIGVACRCHSDLCREVTVSGPKLSLRSVLVYTCGVWLLAYAAFCCTENTAVLSCAIILTLVGLMVYIHFFKVDHESLLIIGSLGVQLSSSYASGRECTSFIEMSKIKDVVINEAVYMHRVIYYLCILIKDPADPHAVSSVLPLFQSSKPRLKCLIEVYKTCQEILAQS</sequence>
<evidence type="ECO:0000313" key="6">
    <source>
        <dbReference type="Proteomes" id="UP000694580"/>
    </source>
</evidence>
<feature type="transmembrane region" description="Helical" evidence="3">
    <location>
        <begin position="35"/>
        <end position="55"/>
    </location>
</feature>
<dbReference type="GeneID" id="114803293"/>
<name>A0AAY4AVF0_9TELE</name>
<feature type="transmembrane region" description="Helical" evidence="3">
    <location>
        <begin position="61"/>
        <end position="81"/>
    </location>
</feature>
<reference evidence="5" key="2">
    <citation type="submission" date="2025-08" db="UniProtKB">
        <authorList>
            <consortium name="Ensembl"/>
        </authorList>
    </citation>
    <scope>IDENTIFICATION</scope>
</reference>
<keyword evidence="3" id="KW-1133">Transmembrane helix</keyword>
<protein>
    <recommendedName>
        <fullName evidence="4">Phosphatidylinositol N-acetylglucosaminyltransferase subunit H conserved domain-containing protein</fullName>
    </recommendedName>
</protein>
<dbReference type="GeneTree" id="ENSGT00390000011890"/>
<keyword evidence="6" id="KW-1185">Reference proteome</keyword>
<gene>
    <name evidence="5" type="primary">PIGH</name>
</gene>
<dbReference type="InterPro" id="IPR044215">
    <property type="entry name" value="PIG-H"/>
</dbReference>
<keyword evidence="3" id="KW-0812">Transmembrane</keyword>
<evidence type="ECO:0000259" key="4">
    <source>
        <dbReference type="Pfam" id="PF10181"/>
    </source>
</evidence>
<dbReference type="GO" id="GO:0006506">
    <property type="term" value="P:GPI anchor biosynthetic process"/>
    <property type="evidence" value="ECO:0007669"/>
    <property type="project" value="InterPro"/>
</dbReference>
<comment type="pathway">
    <text evidence="1">Glycolipid biosynthesis; glycosylphosphatidylinositol-anchor biosynthesis.</text>
</comment>
<accession>A0AAY4AVF0</accession>